<dbReference type="SUPFAM" id="SSF53474">
    <property type="entry name" value="alpha/beta-Hydrolases"/>
    <property type="match status" value="1"/>
</dbReference>
<feature type="compositionally biased region" description="Basic residues" evidence="3">
    <location>
        <begin position="7"/>
        <end position="19"/>
    </location>
</feature>
<keyword evidence="2" id="KW-0378">Hydrolase</keyword>
<dbReference type="PANTHER" id="PTHR21661">
    <property type="entry name" value="EPOXIDE HYDROLASE 1-RELATED"/>
    <property type="match status" value="1"/>
</dbReference>
<dbReference type="Proteomes" id="UP001523369">
    <property type="component" value="Unassembled WGS sequence"/>
</dbReference>
<comment type="caution">
    <text evidence="4">The sequence shown here is derived from an EMBL/GenBank/DDBJ whole genome shotgun (WGS) entry which is preliminary data.</text>
</comment>
<comment type="similarity">
    <text evidence="1">Belongs to the peptidase S33 family.</text>
</comment>
<evidence type="ECO:0008006" key="6">
    <source>
        <dbReference type="Google" id="ProtNLM"/>
    </source>
</evidence>
<dbReference type="Gene3D" id="3.40.50.1820">
    <property type="entry name" value="alpha/beta hydrolase"/>
    <property type="match status" value="1"/>
</dbReference>
<sequence>MTIRPPSSRHRPGPRRRGRGPPPGRSSACTSTICRRGPTRRPERFAQWVDPRSPVDDERLLTDVSLYWLTGTAASSARLARETPRGVEPCPVPVGVAVFPYDITHSVRPLAERLYDIRHWTEFERGGHFAAMEVPAELAADIRRFFSARALPA</sequence>
<dbReference type="InterPro" id="IPR000639">
    <property type="entry name" value="Epox_hydrolase-like"/>
</dbReference>
<dbReference type="RefSeq" id="WP_253238787.1">
    <property type="nucleotide sequence ID" value="NZ_JAMYJR010000020.1"/>
</dbReference>
<evidence type="ECO:0000313" key="4">
    <source>
        <dbReference type="EMBL" id="MCO8272692.1"/>
    </source>
</evidence>
<name>A0ABT1DPB6_9ACTN</name>
<feature type="region of interest" description="Disordered" evidence="3">
    <location>
        <begin position="1"/>
        <end position="40"/>
    </location>
</feature>
<protein>
    <recommendedName>
        <fullName evidence="6">Epoxide hydrolase</fullName>
    </recommendedName>
</protein>
<evidence type="ECO:0000256" key="2">
    <source>
        <dbReference type="ARBA" id="ARBA00022801"/>
    </source>
</evidence>
<reference evidence="4 5" key="1">
    <citation type="submission" date="2022-06" db="EMBL/GenBank/DDBJ databases">
        <title>New Species of the Genus Actinoplanes, ActinopZanes ferrugineus.</title>
        <authorList>
            <person name="Ding P."/>
        </authorList>
    </citation>
    <scope>NUCLEOTIDE SEQUENCE [LARGE SCALE GENOMIC DNA]</scope>
    <source>
        <strain evidence="4 5">TRM88003</strain>
    </source>
</reference>
<dbReference type="EMBL" id="JAMYJR010000020">
    <property type="protein sequence ID" value="MCO8272692.1"/>
    <property type="molecule type" value="Genomic_DNA"/>
</dbReference>
<dbReference type="PRINTS" id="PR00412">
    <property type="entry name" value="EPOXHYDRLASE"/>
</dbReference>
<dbReference type="PANTHER" id="PTHR21661:SF35">
    <property type="entry name" value="EPOXIDE HYDROLASE"/>
    <property type="match status" value="1"/>
</dbReference>
<accession>A0ABT1DPB6</accession>
<evidence type="ECO:0000313" key="5">
    <source>
        <dbReference type="Proteomes" id="UP001523369"/>
    </source>
</evidence>
<dbReference type="InterPro" id="IPR029058">
    <property type="entry name" value="AB_hydrolase_fold"/>
</dbReference>
<gene>
    <name evidence="4" type="ORF">M1L60_19035</name>
</gene>
<evidence type="ECO:0000256" key="3">
    <source>
        <dbReference type="SAM" id="MobiDB-lite"/>
    </source>
</evidence>
<keyword evidence="5" id="KW-1185">Reference proteome</keyword>
<proteinExistence type="inferred from homology"/>
<organism evidence="4 5">
    <name type="scientific">Paractinoplanes aksuensis</name>
    <dbReference type="NCBI Taxonomy" id="2939490"/>
    <lineage>
        <taxon>Bacteria</taxon>
        <taxon>Bacillati</taxon>
        <taxon>Actinomycetota</taxon>
        <taxon>Actinomycetes</taxon>
        <taxon>Micromonosporales</taxon>
        <taxon>Micromonosporaceae</taxon>
        <taxon>Paractinoplanes</taxon>
    </lineage>
</organism>
<evidence type="ECO:0000256" key="1">
    <source>
        <dbReference type="ARBA" id="ARBA00010088"/>
    </source>
</evidence>